<evidence type="ECO:0000313" key="4">
    <source>
        <dbReference type="Proteomes" id="UP001165060"/>
    </source>
</evidence>
<keyword evidence="2" id="KW-0472">Membrane</keyword>
<feature type="compositionally biased region" description="Low complexity" evidence="1">
    <location>
        <begin position="7"/>
        <end position="23"/>
    </location>
</feature>
<feature type="region of interest" description="Disordered" evidence="1">
    <location>
        <begin position="270"/>
        <end position="301"/>
    </location>
</feature>
<evidence type="ECO:0000256" key="2">
    <source>
        <dbReference type="SAM" id="Phobius"/>
    </source>
</evidence>
<proteinExistence type="predicted"/>
<keyword evidence="2" id="KW-0812">Transmembrane</keyword>
<feature type="compositionally biased region" description="Polar residues" evidence="1">
    <location>
        <begin position="292"/>
        <end position="301"/>
    </location>
</feature>
<comment type="caution">
    <text evidence="3">The sequence shown here is derived from an EMBL/GenBank/DDBJ whole genome shotgun (WGS) entry which is preliminary data.</text>
</comment>
<evidence type="ECO:0000313" key="3">
    <source>
        <dbReference type="EMBL" id="GMI41919.1"/>
    </source>
</evidence>
<gene>
    <name evidence="3" type="ORF">TeGR_g1683</name>
</gene>
<dbReference type="Proteomes" id="UP001165060">
    <property type="component" value="Unassembled WGS sequence"/>
</dbReference>
<name>A0ABQ6N7L0_9STRA</name>
<sequence length="301" mass="31791">MPPNSPSSPSSPQNSPLHCSLDPRSLPNLSNLPLVSLIPEADLSPTSASENLLSQALAACSKPPPHPQYTLVYQDDKKVSLVCPSPPPVSQSCSSLRVSVSRSRKVTVSALVQGEVSRTASASNCSLAAFVDVLSDPADFFVRNAGHDNNLPPSLLRTSSFPAAPAPAAQSSAEFDAELDWMGSVGFATFSSVSLSLLSLFTVVSFAGFAVIAVFRRLLESSLVEAECRAEGMEVSQALRVERARRRREATKRAAASRLTDVNKRWAAAYEEGAGGGGGEGEEGDTEERRPSITSQVVFAG</sequence>
<evidence type="ECO:0000256" key="1">
    <source>
        <dbReference type="SAM" id="MobiDB-lite"/>
    </source>
</evidence>
<protein>
    <submittedName>
        <fullName evidence="3">Uncharacterized protein</fullName>
    </submittedName>
</protein>
<organism evidence="3 4">
    <name type="scientific">Tetraparma gracilis</name>
    <dbReference type="NCBI Taxonomy" id="2962635"/>
    <lineage>
        <taxon>Eukaryota</taxon>
        <taxon>Sar</taxon>
        <taxon>Stramenopiles</taxon>
        <taxon>Ochrophyta</taxon>
        <taxon>Bolidophyceae</taxon>
        <taxon>Parmales</taxon>
        <taxon>Triparmaceae</taxon>
        <taxon>Tetraparma</taxon>
    </lineage>
</organism>
<feature type="transmembrane region" description="Helical" evidence="2">
    <location>
        <begin position="195"/>
        <end position="215"/>
    </location>
</feature>
<keyword evidence="4" id="KW-1185">Reference proteome</keyword>
<reference evidence="3 4" key="1">
    <citation type="journal article" date="2023" name="Commun. Biol.">
        <title>Genome analysis of Parmales, the sister group of diatoms, reveals the evolutionary specialization of diatoms from phago-mixotrophs to photoautotrophs.</title>
        <authorList>
            <person name="Ban H."/>
            <person name="Sato S."/>
            <person name="Yoshikawa S."/>
            <person name="Yamada K."/>
            <person name="Nakamura Y."/>
            <person name="Ichinomiya M."/>
            <person name="Sato N."/>
            <person name="Blanc-Mathieu R."/>
            <person name="Endo H."/>
            <person name="Kuwata A."/>
            <person name="Ogata H."/>
        </authorList>
    </citation>
    <scope>NUCLEOTIDE SEQUENCE [LARGE SCALE GENOMIC DNA]</scope>
</reference>
<dbReference type="EMBL" id="BRYB01002251">
    <property type="protein sequence ID" value="GMI41919.1"/>
    <property type="molecule type" value="Genomic_DNA"/>
</dbReference>
<keyword evidence="2" id="KW-1133">Transmembrane helix</keyword>
<feature type="region of interest" description="Disordered" evidence="1">
    <location>
        <begin position="1"/>
        <end position="23"/>
    </location>
</feature>
<accession>A0ABQ6N7L0</accession>